<dbReference type="PROSITE" id="PS51296">
    <property type="entry name" value="RIESKE"/>
    <property type="match status" value="1"/>
</dbReference>
<feature type="domain" description="Rieske" evidence="6">
    <location>
        <begin position="57"/>
        <end position="102"/>
    </location>
</feature>
<dbReference type="Gene3D" id="3.90.380.10">
    <property type="entry name" value="Naphthalene 1,2-dioxygenase Alpha Subunit, Chain A, domain 1"/>
    <property type="match status" value="1"/>
</dbReference>
<evidence type="ECO:0000256" key="2">
    <source>
        <dbReference type="ARBA" id="ARBA00022723"/>
    </source>
</evidence>
<dbReference type="PANTHER" id="PTHR43756:SF5">
    <property type="entry name" value="CHOLINE MONOOXYGENASE, CHLOROPLASTIC"/>
    <property type="match status" value="1"/>
</dbReference>
<keyword evidence="3" id="KW-0560">Oxidoreductase</keyword>
<feature type="non-terminal residue" evidence="7">
    <location>
        <position position="102"/>
    </location>
</feature>
<dbReference type="SUPFAM" id="SSF50022">
    <property type="entry name" value="ISP domain"/>
    <property type="match status" value="1"/>
</dbReference>
<evidence type="ECO:0000256" key="1">
    <source>
        <dbReference type="ARBA" id="ARBA00022714"/>
    </source>
</evidence>
<dbReference type="Pfam" id="PF00355">
    <property type="entry name" value="Rieske"/>
    <property type="match status" value="1"/>
</dbReference>
<keyword evidence="4" id="KW-0408">Iron</keyword>
<keyword evidence="2" id="KW-0479">Metal-binding</keyword>
<evidence type="ECO:0000259" key="6">
    <source>
        <dbReference type="PROSITE" id="PS51296"/>
    </source>
</evidence>
<evidence type="ECO:0000313" key="7">
    <source>
        <dbReference type="EMBL" id="SVA52327.1"/>
    </source>
</evidence>
<dbReference type="GO" id="GO:0046872">
    <property type="term" value="F:metal ion binding"/>
    <property type="evidence" value="ECO:0007669"/>
    <property type="project" value="UniProtKB-KW"/>
</dbReference>
<proteinExistence type="predicted"/>
<gene>
    <name evidence="7" type="ORF">METZ01_LOCUS105181</name>
</gene>
<dbReference type="InterPro" id="IPR017941">
    <property type="entry name" value="Rieske_2Fe-2S"/>
</dbReference>
<accession>A0A381WK50</accession>
<keyword evidence="1" id="KW-0001">2Fe-2S</keyword>
<sequence>MDRKEEYNIIAEKVVGHFQNNTTDQTKAILTIPTSDYTDKDRWKKEIDEIFLKLPLMLSLAIEIPNPGDYKALEIVGIPVLITRDNESKVRAFRNVCSHRGA</sequence>
<dbReference type="InterPro" id="IPR001663">
    <property type="entry name" value="Rng_hydr_dOase-A"/>
</dbReference>
<reference evidence="7" key="1">
    <citation type="submission" date="2018-05" db="EMBL/GenBank/DDBJ databases">
        <authorList>
            <person name="Lanie J.A."/>
            <person name="Ng W.-L."/>
            <person name="Kazmierczak K.M."/>
            <person name="Andrzejewski T.M."/>
            <person name="Davidsen T.M."/>
            <person name="Wayne K.J."/>
            <person name="Tettelin H."/>
            <person name="Glass J.I."/>
            <person name="Rusch D."/>
            <person name="Podicherti R."/>
            <person name="Tsui H.-C.T."/>
            <person name="Winkler M.E."/>
        </authorList>
    </citation>
    <scope>NUCLEOTIDE SEQUENCE</scope>
</reference>
<protein>
    <recommendedName>
        <fullName evidence="6">Rieske domain-containing protein</fullName>
    </recommendedName>
</protein>
<dbReference type="GO" id="GO:0016491">
    <property type="term" value="F:oxidoreductase activity"/>
    <property type="evidence" value="ECO:0007669"/>
    <property type="project" value="UniProtKB-KW"/>
</dbReference>
<dbReference type="Gene3D" id="2.102.10.10">
    <property type="entry name" value="Rieske [2Fe-2S] iron-sulphur domain"/>
    <property type="match status" value="1"/>
</dbReference>
<dbReference type="EMBL" id="UINC01011923">
    <property type="protein sequence ID" value="SVA52327.1"/>
    <property type="molecule type" value="Genomic_DNA"/>
</dbReference>
<dbReference type="InterPro" id="IPR036922">
    <property type="entry name" value="Rieske_2Fe-2S_sf"/>
</dbReference>
<dbReference type="GO" id="GO:0051537">
    <property type="term" value="F:2 iron, 2 sulfur cluster binding"/>
    <property type="evidence" value="ECO:0007669"/>
    <property type="project" value="UniProtKB-KW"/>
</dbReference>
<dbReference type="PANTHER" id="PTHR43756">
    <property type="entry name" value="CHOLINE MONOOXYGENASE, CHLOROPLASTIC"/>
    <property type="match status" value="1"/>
</dbReference>
<dbReference type="AlphaFoldDB" id="A0A381WK50"/>
<name>A0A381WK50_9ZZZZ</name>
<evidence type="ECO:0000256" key="4">
    <source>
        <dbReference type="ARBA" id="ARBA00023004"/>
    </source>
</evidence>
<keyword evidence="5" id="KW-0411">Iron-sulfur</keyword>
<evidence type="ECO:0000256" key="3">
    <source>
        <dbReference type="ARBA" id="ARBA00023002"/>
    </source>
</evidence>
<dbReference type="PRINTS" id="PR00090">
    <property type="entry name" value="RNGDIOXGNASE"/>
</dbReference>
<organism evidence="7">
    <name type="scientific">marine metagenome</name>
    <dbReference type="NCBI Taxonomy" id="408172"/>
    <lineage>
        <taxon>unclassified sequences</taxon>
        <taxon>metagenomes</taxon>
        <taxon>ecological metagenomes</taxon>
    </lineage>
</organism>
<evidence type="ECO:0000256" key="5">
    <source>
        <dbReference type="ARBA" id="ARBA00023014"/>
    </source>
</evidence>